<feature type="domain" description="YgjP-like metallopeptidase" evidence="1">
    <location>
        <begin position="37"/>
        <end position="233"/>
    </location>
</feature>
<dbReference type="PANTHER" id="PTHR30399">
    <property type="entry name" value="UNCHARACTERIZED PROTEIN YGJP"/>
    <property type="match status" value="1"/>
</dbReference>
<protein>
    <submittedName>
        <fullName evidence="2">YgjP-like metallopeptidase domain-containing protein</fullName>
    </submittedName>
</protein>
<dbReference type="Proteomes" id="UP001279553">
    <property type="component" value="Unassembled WGS sequence"/>
</dbReference>
<gene>
    <name evidence="2" type="ORF">SIL87_08790</name>
</gene>
<dbReference type="AlphaFoldDB" id="A0AAW9DQC9"/>
<organism evidence="2 3">
    <name type="scientific">Acidiphilium acidophilum</name>
    <name type="common">Thiobacillus acidophilus</name>
    <dbReference type="NCBI Taxonomy" id="76588"/>
    <lineage>
        <taxon>Bacteria</taxon>
        <taxon>Pseudomonadati</taxon>
        <taxon>Pseudomonadota</taxon>
        <taxon>Alphaproteobacteria</taxon>
        <taxon>Acetobacterales</taxon>
        <taxon>Acidocellaceae</taxon>
        <taxon>Acidiphilium</taxon>
    </lineage>
</organism>
<name>A0AAW9DQC9_ACIAO</name>
<evidence type="ECO:0000313" key="2">
    <source>
        <dbReference type="EMBL" id="MDX5930857.1"/>
    </source>
</evidence>
<dbReference type="InterPro" id="IPR053136">
    <property type="entry name" value="UTP_pyrophosphatase-like"/>
</dbReference>
<keyword evidence="3" id="KW-1185">Reference proteome</keyword>
<dbReference type="Gene3D" id="3.30.2010.10">
    <property type="entry name" value="Metalloproteases ('zincins'), catalytic domain"/>
    <property type="match status" value="1"/>
</dbReference>
<proteinExistence type="predicted"/>
<dbReference type="Pfam" id="PF01863">
    <property type="entry name" value="YgjP-like"/>
    <property type="match status" value="1"/>
</dbReference>
<dbReference type="CDD" id="cd07344">
    <property type="entry name" value="M48_yhfN_like"/>
    <property type="match status" value="1"/>
</dbReference>
<accession>A0AAW9DQC9</accession>
<evidence type="ECO:0000313" key="3">
    <source>
        <dbReference type="Proteomes" id="UP001279553"/>
    </source>
</evidence>
<dbReference type="PANTHER" id="PTHR30399:SF1">
    <property type="entry name" value="UTP PYROPHOSPHATASE"/>
    <property type="match status" value="1"/>
</dbReference>
<sequence length="242" mass="27334">MAGQIRAVRSACSIDETVIVAGVTASVCWRRSSRARRVALRVDPQAGTIVITLPVRGSRRAGLALLRTHEEWVAERLSNLPTPIVMAAGNSIPVCGEPHLIEYDPAHRGRATIRDRRIRVSGQPEFHARRVRDALHILATERFTHLASMKAEQISQRPRQVKVKDTRSRWGSCTANGVLMFSWRLIMAPEFVQDYVIAHEVAHLRYMNHALPFWKLTEELTIYREEATNWLTSNGASLLRTA</sequence>
<reference evidence="2 3" key="1">
    <citation type="submission" date="2023-11" db="EMBL/GenBank/DDBJ databases">
        <title>MicrobeMod: A computational toolkit for identifying prokaryotic methylation and restriction-modification with nanopore sequencing.</title>
        <authorList>
            <person name="Crits-Christoph A."/>
            <person name="Kang S.C."/>
            <person name="Lee H."/>
            <person name="Ostrov N."/>
        </authorList>
    </citation>
    <scope>NUCLEOTIDE SEQUENCE [LARGE SCALE GENOMIC DNA]</scope>
    <source>
        <strain evidence="2 3">DSMZ 700</strain>
    </source>
</reference>
<evidence type="ECO:0000259" key="1">
    <source>
        <dbReference type="Pfam" id="PF01863"/>
    </source>
</evidence>
<dbReference type="InterPro" id="IPR002725">
    <property type="entry name" value="YgjP-like_metallopeptidase"/>
</dbReference>
<comment type="caution">
    <text evidence="2">The sequence shown here is derived from an EMBL/GenBank/DDBJ whole genome shotgun (WGS) entry which is preliminary data.</text>
</comment>
<dbReference type="EMBL" id="JAWXYB010000018">
    <property type="protein sequence ID" value="MDX5930857.1"/>
    <property type="molecule type" value="Genomic_DNA"/>
</dbReference>
<dbReference type="RefSeq" id="WP_319613783.1">
    <property type="nucleotide sequence ID" value="NZ_JAWXYB010000018.1"/>
</dbReference>